<dbReference type="EMBL" id="JAATIQ010000160">
    <property type="protein sequence ID" value="KAF4375827.1"/>
    <property type="molecule type" value="Genomic_DNA"/>
</dbReference>
<dbReference type="InterPro" id="IPR002885">
    <property type="entry name" value="PPR_rpt"/>
</dbReference>
<keyword evidence="2" id="KW-0677">Repeat</keyword>
<dbReference type="PROSITE" id="PS51375">
    <property type="entry name" value="PPR"/>
    <property type="match status" value="4"/>
</dbReference>
<feature type="repeat" description="PPR" evidence="3">
    <location>
        <begin position="452"/>
        <end position="486"/>
    </location>
</feature>
<dbReference type="Pfam" id="PF13041">
    <property type="entry name" value="PPR_2"/>
    <property type="match status" value="2"/>
</dbReference>
<comment type="similarity">
    <text evidence="1">Belongs to the PPR family. P subfamily.</text>
</comment>
<dbReference type="Proteomes" id="UP000583929">
    <property type="component" value="Unassembled WGS sequence"/>
</dbReference>
<name>A0A7J6FZ00_CANSA</name>
<feature type="repeat" description="PPR" evidence="3">
    <location>
        <begin position="247"/>
        <end position="281"/>
    </location>
</feature>
<dbReference type="Pfam" id="PF01535">
    <property type="entry name" value="PPR"/>
    <property type="match status" value="3"/>
</dbReference>
<evidence type="ECO:0000313" key="5">
    <source>
        <dbReference type="EMBL" id="KAF4390305.1"/>
    </source>
</evidence>
<sequence>MLRKGNHGALSPSSNLFKFLVPLLFSSPLSSKPSLTSIPPKHLITDPKVKLQPISKAPISLTAPYPLGPDIVSLSTAKSICSLLANHEDTTTSIEDLLSTYKDKLNSNVVLQILMNYGQLGRIKTLEFFSWAGIQMGFQFNDCVIEYMADFLGRRKLFDDMKCLLLTVVSHSGRVSCRTFSICIRYLGRQGRISEALCLFEEMGSKFRCKPDNLVYNNMLYVLCKKNSSEQLIDLAITIFRRIELPDTYSYSNVVVGLCKFDRLETALEVFGEMGRTGLVPTRSAVNVLIGKLCSLSAKEGAIEKVRVANNRRPYTILVPNVVVRSGSIQPAVKVFWAVHGLGLIPSSFVTVELLSELCRLGKMDQALEILKVVEDMKLSCLDESYSIVMNAMCNHRCVEEASHLFGRMLSSGKKPKLSVYNSIISMLCKIGSLDDAERVYKIMNRNRCLPNNITYSALIHAYVEAENCEAAYDLLMEMLGLGWSPHFHTYDIVSRLLSQAGKMDMCCKLERKLESQALQKLCKIGRLEDAYEKLKSMLDKGLCPPGYVRETFEQAFRKHDKLNIAQELLDRADQTQKSDEKKFEMFSN</sequence>
<dbReference type="Gene3D" id="1.25.40.10">
    <property type="entry name" value="Tetratricopeptide repeat domain"/>
    <property type="match status" value="4"/>
</dbReference>
<protein>
    <recommendedName>
        <fullName evidence="8">Pentatricopeptide repeat-containing protein</fullName>
    </recommendedName>
</protein>
<evidence type="ECO:0000313" key="4">
    <source>
        <dbReference type="EMBL" id="KAF4375827.1"/>
    </source>
</evidence>
<dbReference type="PANTHER" id="PTHR47933">
    <property type="entry name" value="PENTATRICOPEPTIDE REPEAT-CONTAINING PROTEIN 1, MITOCHONDRIAL"/>
    <property type="match status" value="1"/>
</dbReference>
<evidence type="ECO:0000256" key="3">
    <source>
        <dbReference type="PROSITE-ProRule" id="PRU00708"/>
    </source>
</evidence>
<keyword evidence="7" id="KW-1185">Reference proteome</keyword>
<dbReference type="GO" id="GO:0003729">
    <property type="term" value="F:mRNA binding"/>
    <property type="evidence" value="ECO:0007669"/>
    <property type="project" value="TreeGrafter"/>
</dbReference>
<dbReference type="PANTHER" id="PTHR47933:SF67">
    <property type="entry name" value="PENTACOTRIPEPTIDE-REPEAT REGION OF PRORP DOMAIN-CONTAINING PROTEIN"/>
    <property type="match status" value="1"/>
</dbReference>
<evidence type="ECO:0008006" key="8">
    <source>
        <dbReference type="Google" id="ProtNLM"/>
    </source>
</evidence>
<organism evidence="4 7">
    <name type="scientific">Cannabis sativa</name>
    <name type="common">Hemp</name>
    <name type="synonym">Marijuana</name>
    <dbReference type="NCBI Taxonomy" id="3483"/>
    <lineage>
        <taxon>Eukaryota</taxon>
        <taxon>Viridiplantae</taxon>
        <taxon>Streptophyta</taxon>
        <taxon>Embryophyta</taxon>
        <taxon>Tracheophyta</taxon>
        <taxon>Spermatophyta</taxon>
        <taxon>Magnoliopsida</taxon>
        <taxon>eudicotyledons</taxon>
        <taxon>Gunneridae</taxon>
        <taxon>Pentapetalae</taxon>
        <taxon>rosids</taxon>
        <taxon>fabids</taxon>
        <taxon>Rosales</taxon>
        <taxon>Cannabaceae</taxon>
        <taxon>Cannabis</taxon>
    </lineage>
</organism>
<dbReference type="NCBIfam" id="TIGR00756">
    <property type="entry name" value="PPR"/>
    <property type="match status" value="5"/>
</dbReference>
<feature type="repeat" description="PPR" evidence="3">
    <location>
        <begin position="382"/>
        <end position="416"/>
    </location>
</feature>
<evidence type="ECO:0000256" key="2">
    <source>
        <dbReference type="ARBA" id="ARBA00022737"/>
    </source>
</evidence>
<dbReference type="Proteomes" id="UP000525078">
    <property type="component" value="Unassembled WGS sequence"/>
</dbReference>
<reference evidence="6 7" key="1">
    <citation type="journal article" date="2020" name="bioRxiv">
        <title>Sequence and annotation of 42 cannabis genomes reveals extensive copy number variation in cannabinoid synthesis and pathogen resistance genes.</title>
        <authorList>
            <person name="Mckernan K.J."/>
            <person name="Helbert Y."/>
            <person name="Kane L.T."/>
            <person name="Ebling H."/>
            <person name="Zhang L."/>
            <person name="Liu B."/>
            <person name="Eaton Z."/>
            <person name="Mclaughlin S."/>
            <person name="Kingan S."/>
            <person name="Baybayan P."/>
            <person name="Concepcion G."/>
            <person name="Jordan M."/>
            <person name="Riva A."/>
            <person name="Barbazuk W."/>
            <person name="Harkins T."/>
        </authorList>
    </citation>
    <scope>NUCLEOTIDE SEQUENCE [LARGE SCALE GENOMIC DNA]</scope>
    <source>
        <strain evidence="6 7">cv. Jamaican Lion 4</strain>
        <strain evidence="4">Father</strain>
        <strain evidence="5">Mother</strain>
        <tissue evidence="4">Leaf</tissue>
    </source>
</reference>
<dbReference type="InterPro" id="IPR051240">
    <property type="entry name" value="Mito_RNA-Proc/Resp"/>
</dbReference>
<feature type="repeat" description="PPR" evidence="3">
    <location>
        <begin position="417"/>
        <end position="451"/>
    </location>
</feature>
<accession>A0A7J6FZ00</accession>
<dbReference type="EMBL" id="JAATIP010000029">
    <property type="protein sequence ID" value="KAF4390305.1"/>
    <property type="molecule type" value="Genomic_DNA"/>
</dbReference>
<gene>
    <name evidence="5" type="ORF">F8388_019960</name>
    <name evidence="4" type="ORF">G4B88_026406</name>
</gene>
<evidence type="ECO:0000313" key="7">
    <source>
        <dbReference type="Proteomes" id="UP000583929"/>
    </source>
</evidence>
<dbReference type="AlphaFoldDB" id="A0A7J6FZ00"/>
<evidence type="ECO:0000313" key="6">
    <source>
        <dbReference type="Proteomes" id="UP000525078"/>
    </source>
</evidence>
<comment type="caution">
    <text evidence="4">The sequence shown here is derived from an EMBL/GenBank/DDBJ whole genome shotgun (WGS) entry which is preliminary data.</text>
</comment>
<evidence type="ECO:0000256" key="1">
    <source>
        <dbReference type="ARBA" id="ARBA00007626"/>
    </source>
</evidence>
<dbReference type="InterPro" id="IPR011990">
    <property type="entry name" value="TPR-like_helical_dom_sf"/>
</dbReference>
<proteinExistence type="inferred from homology"/>